<organism evidence="1 2">
    <name type="scientific">Desulfomonile tiedjei</name>
    <dbReference type="NCBI Taxonomy" id="2358"/>
    <lineage>
        <taxon>Bacteria</taxon>
        <taxon>Pseudomonadati</taxon>
        <taxon>Thermodesulfobacteriota</taxon>
        <taxon>Desulfomonilia</taxon>
        <taxon>Desulfomonilales</taxon>
        <taxon>Desulfomonilaceae</taxon>
        <taxon>Desulfomonile</taxon>
    </lineage>
</organism>
<dbReference type="InterPro" id="IPR029063">
    <property type="entry name" value="SAM-dependent_MTases_sf"/>
</dbReference>
<evidence type="ECO:0000313" key="2">
    <source>
        <dbReference type="Proteomes" id="UP000807825"/>
    </source>
</evidence>
<gene>
    <name evidence="1" type="ORF">HY912_17070</name>
</gene>
<name>A0A9D6Z1L3_9BACT</name>
<dbReference type="EMBL" id="JACRDE010000446">
    <property type="protein sequence ID" value="MBI5251203.1"/>
    <property type="molecule type" value="Genomic_DNA"/>
</dbReference>
<dbReference type="Gene3D" id="3.40.50.150">
    <property type="entry name" value="Vaccinia Virus protein VP39"/>
    <property type="match status" value="1"/>
</dbReference>
<comment type="caution">
    <text evidence="1">The sequence shown here is derived from an EMBL/GenBank/DDBJ whole genome shotgun (WGS) entry which is preliminary data.</text>
</comment>
<protein>
    <submittedName>
        <fullName evidence="1">Uncharacterized protein</fullName>
    </submittedName>
</protein>
<feature type="non-terminal residue" evidence="1">
    <location>
        <position position="1"/>
    </location>
</feature>
<evidence type="ECO:0000313" key="1">
    <source>
        <dbReference type="EMBL" id="MBI5251203.1"/>
    </source>
</evidence>
<sequence>GTSDWNGYAARLSAKVDYTNTFYHMEPRLDLAASPPPQFTNLDFLITSDVLEHIVPPVSRAFANIFQMLSANGLCIITVPYMLFEKTWEHFPGLNQFEIIREAEQPLLINRDLNGKSTRYKDLVFHGGDGATLEMRIFSRATLRKELLQAGFREPIFHRSNIPQYGIYWPCGWSLPISAKK</sequence>
<proteinExistence type="predicted"/>
<reference evidence="1" key="1">
    <citation type="submission" date="2020-07" db="EMBL/GenBank/DDBJ databases">
        <title>Huge and variable diversity of episymbiotic CPR bacteria and DPANN archaea in groundwater ecosystems.</title>
        <authorList>
            <person name="He C.Y."/>
            <person name="Keren R."/>
            <person name="Whittaker M."/>
            <person name="Farag I.F."/>
            <person name="Doudna J."/>
            <person name="Cate J.H.D."/>
            <person name="Banfield J.F."/>
        </authorList>
    </citation>
    <scope>NUCLEOTIDE SEQUENCE</scope>
    <source>
        <strain evidence="1">NC_groundwater_1664_Pr3_B-0.1um_52_9</strain>
    </source>
</reference>
<dbReference type="AlphaFoldDB" id="A0A9D6Z1L3"/>
<accession>A0A9D6Z1L3</accession>
<dbReference type="SUPFAM" id="SSF53335">
    <property type="entry name" value="S-adenosyl-L-methionine-dependent methyltransferases"/>
    <property type="match status" value="1"/>
</dbReference>
<dbReference type="Proteomes" id="UP000807825">
    <property type="component" value="Unassembled WGS sequence"/>
</dbReference>